<dbReference type="GO" id="GO:0016788">
    <property type="term" value="F:hydrolase activity, acting on ester bonds"/>
    <property type="evidence" value="ECO:0007669"/>
    <property type="project" value="UniProtKB-ARBA"/>
</dbReference>
<dbReference type="Gene3D" id="3.40.630.30">
    <property type="match status" value="1"/>
</dbReference>
<dbReference type="RefSeq" id="WP_129017964.1">
    <property type="nucleotide sequence ID" value="NZ_SDDZ01000008.1"/>
</dbReference>
<sequence>MNSYLELLKANAQLKKEQQPHTVDLLVLNNITTNPIKEYLKYSCAVHKIRAEVAFGDYDNIVQNAQDLNVEHKTVLIFWEIANCLHGLEYKIDTFTDEHLDALEQKIQHELKLTFDALSKASLVIMNRFTALPFTFLQTQNGALEALAGRLNHFCEQYAPSSIKWINTDKCMVQSGIDKTIDYKGYLKNKLLYKHDFYWNYVQLVQPYFNALTGQVNKLLALDCDNTLWKGILGEDGDDNIGMDENEYKGQPFAAAQYRAMGLGKKGVLLALASKNNAADVDAVLSDHLDLSLKEDQLVAKKVNWEPKGENLKKLAEQLNIGIDSFVFVDDSDFEVQMMRDQVPSVTTIQVPKNAVQYYIDQQEWSNYFIQLNESEEDAKKLEQYKQNVERANAETKFEDFAGFLESLDLELTIHINDAQLISRMAQMTQKTNQFNLTTQRYTESQIEHFVNNADYDCFAFSVKDKFGDSGITGLCIIHHTEENIASIDTLLMSCRILGRNIEYQFLEEVLSQVFKKTEFLKAQYKVSKKNAQVVDFYDKIHFELIEESEAGKSYAMKKPSFAATNAYNYIKVNYA</sequence>
<dbReference type="InterPro" id="IPR010033">
    <property type="entry name" value="HAD_SF_ppase_IIIC"/>
</dbReference>
<reference evidence="1 2" key="1">
    <citation type="submission" date="2019-01" db="EMBL/GenBank/DDBJ databases">
        <title>Genome sequence of the Antarctic species Gelidibacter gilvus ACAM 158(T).</title>
        <authorList>
            <person name="Bowman J.P."/>
        </authorList>
    </citation>
    <scope>NUCLEOTIDE SEQUENCE [LARGE SCALE GENOMIC DNA]</scope>
    <source>
        <strain evidence="1 2">IC158</strain>
    </source>
</reference>
<evidence type="ECO:0000313" key="2">
    <source>
        <dbReference type="Proteomes" id="UP000289792"/>
    </source>
</evidence>
<dbReference type="Gene3D" id="3.40.50.1000">
    <property type="entry name" value="HAD superfamily/HAD-like"/>
    <property type="match status" value="1"/>
</dbReference>
<accession>A0A4Q0XG21</accession>
<dbReference type="InterPro" id="IPR010037">
    <property type="entry name" value="FkbH_domain"/>
</dbReference>
<name>A0A4Q0XG21_9FLAO</name>
<dbReference type="InterPro" id="IPR023214">
    <property type="entry name" value="HAD_sf"/>
</dbReference>
<dbReference type="OrthoDB" id="323926at2"/>
<protein>
    <submittedName>
        <fullName evidence="1">HAD-IIIC family phosphatase</fullName>
    </submittedName>
</protein>
<dbReference type="InterPro" id="IPR036514">
    <property type="entry name" value="SGNH_hydro_sf"/>
</dbReference>
<dbReference type="InterPro" id="IPR036412">
    <property type="entry name" value="HAD-like_sf"/>
</dbReference>
<comment type="caution">
    <text evidence="1">The sequence shown here is derived from an EMBL/GenBank/DDBJ whole genome shotgun (WGS) entry which is preliminary data.</text>
</comment>
<dbReference type="EMBL" id="SDDZ01000008">
    <property type="protein sequence ID" value="RXJ46034.1"/>
    <property type="molecule type" value="Genomic_DNA"/>
</dbReference>
<dbReference type="AlphaFoldDB" id="A0A4Q0XG21"/>
<dbReference type="NCBIfam" id="TIGR01681">
    <property type="entry name" value="HAD-SF-IIIC"/>
    <property type="match status" value="1"/>
</dbReference>
<keyword evidence="2" id="KW-1185">Reference proteome</keyword>
<organism evidence="1 2">
    <name type="scientific">Gelidibacter gilvus</name>
    <dbReference type="NCBI Taxonomy" id="59602"/>
    <lineage>
        <taxon>Bacteria</taxon>
        <taxon>Pseudomonadati</taxon>
        <taxon>Bacteroidota</taxon>
        <taxon>Flavobacteriia</taxon>
        <taxon>Flavobacteriales</taxon>
        <taxon>Flavobacteriaceae</taxon>
        <taxon>Gelidibacter</taxon>
    </lineage>
</organism>
<dbReference type="NCBIfam" id="TIGR01686">
    <property type="entry name" value="FkbH"/>
    <property type="match status" value="1"/>
</dbReference>
<dbReference type="Proteomes" id="UP000289792">
    <property type="component" value="Unassembled WGS sequence"/>
</dbReference>
<evidence type="ECO:0000313" key="1">
    <source>
        <dbReference type="EMBL" id="RXJ46034.1"/>
    </source>
</evidence>
<dbReference type="Gene3D" id="3.40.50.1110">
    <property type="entry name" value="SGNH hydrolase"/>
    <property type="match status" value="1"/>
</dbReference>
<dbReference type="SUPFAM" id="SSF55729">
    <property type="entry name" value="Acyl-CoA N-acyltransferases (Nat)"/>
    <property type="match status" value="1"/>
</dbReference>
<dbReference type="InterPro" id="IPR016181">
    <property type="entry name" value="Acyl_CoA_acyltransferase"/>
</dbReference>
<dbReference type="SUPFAM" id="SSF56784">
    <property type="entry name" value="HAD-like"/>
    <property type="match status" value="1"/>
</dbReference>
<gene>
    <name evidence="1" type="ORF">ESZ48_13145</name>
</gene>
<proteinExistence type="predicted"/>